<dbReference type="RefSeq" id="WP_109929114.1">
    <property type="nucleotide sequence ID" value="NZ_QGNY01000002.1"/>
</dbReference>
<evidence type="ECO:0000313" key="2">
    <source>
        <dbReference type="Proteomes" id="UP000245391"/>
    </source>
</evidence>
<dbReference type="AlphaFoldDB" id="A0A317F2S3"/>
<dbReference type="EMBL" id="QGNY01000002">
    <property type="protein sequence ID" value="PWS32952.1"/>
    <property type="molecule type" value="Genomic_DNA"/>
</dbReference>
<proteinExistence type="predicted"/>
<keyword evidence="1" id="KW-0808">Transferase</keyword>
<protein>
    <submittedName>
        <fullName evidence="1">FkbM family methyltransferase</fullName>
    </submittedName>
</protein>
<organism evidence="1 2">
    <name type="scientific">Pedobacter paludis</name>
    <dbReference type="NCBI Taxonomy" id="2203212"/>
    <lineage>
        <taxon>Bacteria</taxon>
        <taxon>Pseudomonadati</taxon>
        <taxon>Bacteroidota</taxon>
        <taxon>Sphingobacteriia</taxon>
        <taxon>Sphingobacteriales</taxon>
        <taxon>Sphingobacteriaceae</taxon>
        <taxon>Pedobacter</taxon>
    </lineage>
</organism>
<dbReference type="OrthoDB" id="938855at2"/>
<keyword evidence="2" id="KW-1185">Reference proteome</keyword>
<dbReference type="Proteomes" id="UP000245391">
    <property type="component" value="Unassembled WGS sequence"/>
</dbReference>
<name>A0A317F2S3_9SPHI</name>
<dbReference type="Gene3D" id="3.40.50.150">
    <property type="entry name" value="Vaccinia Virus protein VP39"/>
    <property type="match status" value="1"/>
</dbReference>
<dbReference type="InterPro" id="IPR029063">
    <property type="entry name" value="SAM-dependent_MTases_sf"/>
</dbReference>
<comment type="caution">
    <text evidence="1">The sequence shown here is derived from an EMBL/GenBank/DDBJ whole genome shotgun (WGS) entry which is preliminary data.</text>
</comment>
<gene>
    <name evidence="1" type="ORF">DF947_07755</name>
</gene>
<dbReference type="SUPFAM" id="SSF53335">
    <property type="entry name" value="S-adenosyl-L-methionine-dependent methyltransferases"/>
    <property type="match status" value="1"/>
</dbReference>
<accession>A0A317F2S3</accession>
<evidence type="ECO:0000313" key="1">
    <source>
        <dbReference type="EMBL" id="PWS32952.1"/>
    </source>
</evidence>
<sequence>MSTLKALTTLIAKPSRLKALLSYGHKGYLNSIGWFTAFDKKQAVDGKGEALPWVTYSFIDFIKERINNTQNIFEYGSGSSTIFYAKKAGTVTSVEHDKGWFDMVKNTSPANAEMIFCKLEKNGEYSKKASMLNKKFEIIIVDGRDRVNCCKHSVDALSSDGVIVLDDSEREVYNPARIFLKEKGFKELSFSGISPGLFYEKATSVFYKADNCLGI</sequence>
<dbReference type="GO" id="GO:0032259">
    <property type="term" value="P:methylation"/>
    <property type="evidence" value="ECO:0007669"/>
    <property type="project" value="UniProtKB-KW"/>
</dbReference>
<keyword evidence="1" id="KW-0489">Methyltransferase</keyword>
<reference evidence="2" key="1">
    <citation type="submission" date="2018-05" db="EMBL/GenBank/DDBJ databases">
        <title>Pedobacter paludis sp. nov., isolated from wetland soil.</title>
        <authorList>
            <person name="Zhang Y."/>
        </authorList>
    </citation>
    <scope>NUCLEOTIDE SEQUENCE [LARGE SCALE GENOMIC DNA]</scope>
    <source>
        <strain evidence="2">R-8</strain>
    </source>
</reference>
<dbReference type="GO" id="GO:0008168">
    <property type="term" value="F:methyltransferase activity"/>
    <property type="evidence" value="ECO:0007669"/>
    <property type="project" value="UniProtKB-KW"/>
</dbReference>